<dbReference type="OrthoDB" id="9801052at2"/>
<keyword evidence="1" id="KW-0808">Transferase</keyword>
<dbReference type="SUPFAM" id="SSF53448">
    <property type="entry name" value="Nucleotide-diphospho-sugar transferases"/>
    <property type="match status" value="1"/>
</dbReference>
<dbReference type="GO" id="GO:0005829">
    <property type="term" value="C:cytosol"/>
    <property type="evidence" value="ECO:0007669"/>
    <property type="project" value="TreeGrafter"/>
</dbReference>
<dbReference type="InterPro" id="IPR003329">
    <property type="entry name" value="Cytidylyl_trans"/>
</dbReference>
<organism evidence="1 2">
    <name type="scientific">Intrasporangium calvum (strain ATCC 23552 / DSM 43043 / JCM 3097 / NBRC 12989 / NCIMB 10167 / NRRL B-3866 / 7 KIP)</name>
    <dbReference type="NCBI Taxonomy" id="710696"/>
    <lineage>
        <taxon>Bacteria</taxon>
        <taxon>Bacillati</taxon>
        <taxon>Actinomycetota</taxon>
        <taxon>Actinomycetes</taxon>
        <taxon>Micrococcales</taxon>
        <taxon>Intrasporangiaceae</taxon>
        <taxon>Intrasporangium</taxon>
    </lineage>
</organism>
<protein>
    <submittedName>
        <fullName evidence="1">Acylneuraminate cytidylyltransferase</fullName>
    </submittedName>
</protein>
<name>E6S8I1_INTC7</name>
<dbReference type="Gene3D" id="3.90.550.10">
    <property type="entry name" value="Spore Coat Polysaccharide Biosynthesis Protein SpsA, Chain A"/>
    <property type="match status" value="1"/>
</dbReference>
<evidence type="ECO:0000313" key="2">
    <source>
        <dbReference type="Proteomes" id="UP000008914"/>
    </source>
</evidence>
<keyword evidence="2" id="KW-1185">Reference proteome</keyword>
<accession>E6S8I1</accession>
<keyword evidence="1" id="KW-0548">Nucleotidyltransferase</keyword>
<reference evidence="1 2" key="1">
    <citation type="journal article" date="2010" name="Stand. Genomic Sci.">
        <title>Complete genome sequence of Intrasporangium calvum type strain (7 KIP).</title>
        <authorList>
            <person name="Del Rio T.G."/>
            <person name="Chertkov O."/>
            <person name="Yasawong M."/>
            <person name="Lucas S."/>
            <person name="Deshpande S."/>
            <person name="Cheng J.F."/>
            <person name="Detter C."/>
            <person name="Tapia R."/>
            <person name="Han C."/>
            <person name="Goodwin L."/>
            <person name="Pitluck S."/>
            <person name="Liolios K."/>
            <person name="Ivanova N."/>
            <person name="Mavromatis K."/>
            <person name="Pati A."/>
            <person name="Chen A."/>
            <person name="Palaniappan K."/>
            <person name="Land M."/>
            <person name="Hauser L."/>
            <person name="Chang Y.J."/>
            <person name="Jeffries C.D."/>
            <person name="Rohde M."/>
            <person name="Pukall R."/>
            <person name="Sikorski J."/>
            <person name="Goker M."/>
            <person name="Woyke T."/>
            <person name="Bristow J."/>
            <person name="Eisen J.A."/>
            <person name="Markowitz V."/>
            <person name="Hugenholtz P."/>
            <person name="Kyrpides N.C."/>
            <person name="Klenk H.P."/>
            <person name="Lapidus A."/>
        </authorList>
    </citation>
    <scope>NUCLEOTIDE SEQUENCE [LARGE SCALE GENOMIC DNA]</scope>
    <source>
        <strain evidence="2">ATCC 23552 / DSM 43043 / JCM 3097 / NBRC 12989 / 7 KIP</strain>
    </source>
</reference>
<dbReference type="CDD" id="cd02518">
    <property type="entry name" value="GT2_SpsF"/>
    <property type="match status" value="1"/>
</dbReference>
<dbReference type="RefSeq" id="WP_013493457.1">
    <property type="nucleotide sequence ID" value="NC_014830.1"/>
</dbReference>
<evidence type="ECO:0000313" key="1">
    <source>
        <dbReference type="EMBL" id="ADU49143.1"/>
    </source>
</evidence>
<dbReference type="InterPro" id="IPR029044">
    <property type="entry name" value="Nucleotide-diphossugar_trans"/>
</dbReference>
<sequence length="242" mass="25783">MRVVVAIQARMGSTRLPGKVLQDLGGMPVLSWVVRACLAASRPDQVIIATSTSPGDDAIVAAGRNLGVPIVRGSEDDVLARYLQAVDEHSADAVVRITADCPFTDPALIDAVVAAWRADSTLDYVSTFVVRTLPHGLDVEIVSAKALQRVGRRASGHDRVHVTSGIYSAPDQFRVMGLCFAPDATDLRVTIDTPEDLKALRGIVEARGTTPMGREELVSLLRNRPDLVAVNAGVKQKALAEG</sequence>
<dbReference type="Pfam" id="PF02348">
    <property type="entry name" value="CTP_transf_3"/>
    <property type="match status" value="1"/>
</dbReference>
<gene>
    <name evidence="1" type="ordered locus">Intca_2638</name>
</gene>
<dbReference type="EMBL" id="CP002343">
    <property type="protein sequence ID" value="ADU49143.1"/>
    <property type="molecule type" value="Genomic_DNA"/>
</dbReference>
<dbReference type="HOGENOM" id="CLU_072501_0_0_11"/>
<dbReference type="eggNOG" id="COG1861">
    <property type="taxonomic scope" value="Bacteria"/>
</dbReference>
<dbReference type="AlphaFoldDB" id="E6S8I1"/>
<dbReference type="PANTHER" id="PTHR42866">
    <property type="entry name" value="3-DEOXY-MANNO-OCTULOSONATE CYTIDYLYLTRANSFERASE"/>
    <property type="match status" value="1"/>
</dbReference>
<dbReference type="STRING" id="710696.Intca_2638"/>
<proteinExistence type="predicted"/>
<dbReference type="KEGG" id="ica:Intca_2638"/>
<dbReference type="Proteomes" id="UP000008914">
    <property type="component" value="Chromosome"/>
</dbReference>
<dbReference type="PANTHER" id="PTHR42866:SF1">
    <property type="entry name" value="SPORE COAT POLYSACCHARIDE BIOSYNTHESIS PROTEIN SPSF"/>
    <property type="match status" value="1"/>
</dbReference>
<dbReference type="GO" id="GO:0016779">
    <property type="term" value="F:nucleotidyltransferase activity"/>
    <property type="evidence" value="ECO:0007669"/>
    <property type="project" value="UniProtKB-KW"/>
</dbReference>